<keyword evidence="2" id="KW-1185">Reference proteome</keyword>
<evidence type="ECO:0000313" key="2">
    <source>
        <dbReference type="Proteomes" id="UP001602013"/>
    </source>
</evidence>
<comment type="caution">
    <text evidence="1">The sequence shown here is derived from an EMBL/GenBank/DDBJ whole genome shotgun (WGS) entry which is preliminary data.</text>
</comment>
<name>A0ABW6SPP8_9ACTN</name>
<accession>A0ABW6SPP8</accession>
<gene>
    <name evidence="1" type="ORF">ACFYXI_14820</name>
</gene>
<evidence type="ECO:0000313" key="1">
    <source>
        <dbReference type="EMBL" id="MFF3666867.1"/>
    </source>
</evidence>
<dbReference type="EMBL" id="JBIASD010000008">
    <property type="protein sequence ID" value="MFF3666867.1"/>
    <property type="molecule type" value="Genomic_DNA"/>
</dbReference>
<sequence length="82" mass="8903">MTVSLQKARELAKAYFTGRPGKVEIFTIGRVYVAWARGADPDDPRSLPETVGGGCLVIDKDTGETMVRPLLAPQAVADQFPR</sequence>
<organism evidence="1 2">
    <name type="scientific">Microtetraspora malaysiensis</name>
    <dbReference type="NCBI Taxonomy" id="161358"/>
    <lineage>
        <taxon>Bacteria</taxon>
        <taxon>Bacillati</taxon>
        <taxon>Actinomycetota</taxon>
        <taxon>Actinomycetes</taxon>
        <taxon>Streptosporangiales</taxon>
        <taxon>Streptosporangiaceae</taxon>
        <taxon>Microtetraspora</taxon>
    </lineage>
</organism>
<proteinExistence type="predicted"/>
<dbReference type="RefSeq" id="WP_387411577.1">
    <property type="nucleotide sequence ID" value="NZ_CP191998.1"/>
</dbReference>
<dbReference type="Proteomes" id="UP001602013">
    <property type="component" value="Unassembled WGS sequence"/>
</dbReference>
<reference evidence="1 2" key="1">
    <citation type="submission" date="2024-10" db="EMBL/GenBank/DDBJ databases">
        <title>The Natural Products Discovery Center: Release of the First 8490 Sequenced Strains for Exploring Actinobacteria Biosynthetic Diversity.</title>
        <authorList>
            <person name="Kalkreuter E."/>
            <person name="Kautsar S.A."/>
            <person name="Yang D."/>
            <person name="Bader C.D."/>
            <person name="Teijaro C.N."/>
            <person name="Fluegel L."/>
            <person name="Davis C.M."/>
            <person name="Simpson J.R."/>
            <person name="Lauterbach L."/>
            <person name="Steele A.D."/>
            <person name="Gui C."/>
            <person name="Meng S."/>
            <person name="Li G."/>
            <person name="Viehrig K."/>
            <person name="Ye F."/>
            <person name="Su P."/>
            <person name="Kiefer A.F."/>
            <person name="Nichols A."/>
            <person name="Cepeda A.J."/>
            <person name="Yan W."/>
            <person name="Fan B."/>
            <person name="Jiang Y."/>
            <person name="Adhikari A."/>
            <person name="Zheng C.-J."/>
            <person name="Schuster L."/>
            <person name="Cowan T.M."/>
            <person name="Smanski M.J."/>
            <person name="Chevrette M.G."/>
            <person name="De Carvalho L.P.S."/>
            <person name="Shen B."/>
        </authorList>
    </citation>
    <scope>NUCLEOTIDE SEQUENCE [LARGE SCALE GENOMIC DNA]</scope>
    <source>
        <strain evidence="1 2">NPDC002173</strain>
    </source>
</reference>
<protein>
    <recommendedName>
        <fullName evidence="3">Immunity protein 35 domain-containing protein</fullName>
    </recommendedName>
</protein>
<evidence type="ECO:0008006" key="3">
    <source>
        <dbReference type="Google" id="ProtNLM"/>
    </source>
</evidence>